<dbReference type="EMBL" id="JANBUY010000332">
    <property type="protein sequence ID" value="KAJ2860030.1"/>
    <property type="molecule type" value="Genomic_DNA"/>
</dbReference>
<name>A0A9W8ILQ9_9FUNG</name>
<feature type="signal peptide" evidence="1">
    <location>
        <begin position="1"/>
        <end position="20"/>
    </location>
</feature>
<reference evidence="2" key="1">
    <citation type="submission" date="2022-07" db="EMBL/GenBank/DDBJ databases">
        <title>Phylogenomic reconstructions and comparative analyses of Kickxellomycotina fungi.</title>
        <authorList>
            <person name="Reynolds N.K."/>
            <person name="Stajich J.E."/>
            <person name="Barry K."/>
            <person name="Grigoriev I.V."/>
            <person name="Crous P."/>
            <person name="Smith M.E."/>
        </authorList>
    </citation>
    <scope>NUCLEOTIDE SEQUENCE</scope>
    <source>
        <strain evidence="2">RSA 476</strain>
    </source>
</reference>
<gene>
    <name evidence="2" type="ORF">GGH94_005770</name>
</gene>
<organism evidence="2 3">
    <name type="scientific">Coemansia aciculifera</name>
    <dbReference type="NCBI Taxonomy" id="417176"/>
    <lineage>
        <taxon>Eukaryota</taxon>
        <taxon>Fungi</taxon>
        <taxon>Fungi incertae sedis</taxon>
        <taxon>Zoopagomycota</taxon>
        <taxon>Kickxellomycotina</taxon>
        <taxon>Kickxellomycetes</taxon>
        <taxon>Kickxellales</taxon>
        <taxon>Kickxellaceae</taxon>
        <taxon>Coemansia</taxon>
    </lineage>
</organism>
<dbReference type="Proteomes" id="UP001140074">
    <property type="component" value="Unassembled WGS sequence"/>
</dbReference>
<evidence type="ECO:0000313" key="3">
    <source>
        <dbReference type="Proteomes" id="UP001140074"/>
    </source>
</evidence>
<sequence>MPNILLLEFLAFGVMRVLQGRKVAAKLKQQRNRAAKIELNKEVKVTTFERKHKHEGLGRIVVPKHVEQPIFRLPRLASLHLQCSAVCNNPCPYKDHEYFPPAETPLVSAFAMSLKRKCEDREEREQIVDKCDNKRMARLKRYKKPIDELKRGNEQVAAL</sequence>
<keyword evidence="3" id="KW-1185">Reference proteome</keyword>
<proteinExistence type="predicted"/>
<evidence type="ECO:0000313" key="2">
    <source>
        <dbReference type="EMBL" id="KAJ2860030.1"/>
    </source>
</evidence>
<dbReference type="AlphaFoldDB" id="A0A9W8ILQ9"/>
<comment type="caution">
    <text evidence="2">The sequence shown here is derived from an EMBL/GenBank/DDBJ whole genome shotgun (WGS) entry which is preliminary data.</text>
</comment>
<evidence type="ECO:0000256" key="1">
    <source>
        <dbReference type="SAM" id="SignalP"/>
    </source>
</evidence>
<accession>A0A9W8ILQ9</accession>
<protein>
    <submittedName>
        <fullName evidence="2">Uncharacterized protein</fullName>
    </submittedName>
</protein>
<feature type="chain" id="PRO_5040939727" evidence="1">
    <location>
        <begin position="21"/>
        <end position="159"/>
    </location>
</feature>
<keyword evidence="1" id="KW-0732">Signal</keyword>